<sequence length="176" mass="18871">MAPYVMTIAGLDPSAGAGLTADIKTFEAHGVYGFGVCSALTVQTDDHFYSVEWLPAGKIVAQATPLLEKFPVSYCKIGIMQSVATVQKVITALRIVSPQLRFVLDPVLKASAGFSFYNESGLRQWQDVLSEVELLTPNYHEAQAIGGDDDGDVAAAKLAQYTAVLLKGGIIRSYLV</sequence>
<reference evidence="2" key="1">
    <citation type="submission" date="2022-10" db="EMBL/GenBank/DDBJ databases">
        <title>Chitinophaga sp. nov., isolated from soil.</title>
        <authorList>
            <person name="Jeon C.O."/>
        </authorList>
    </citation>
    <scope>NUCLEOTIDE SEQUENCE</scope>
    <source>
        <strain evidence="2">R8</strain>
    </source>
</reference>
<evidence type="ECO:0000313" key="3">
    <source>
        <dbReference type="Proteomes" id="UP001162741"/>
    </source>
</evidence>
<name>A0ABY6J287_9BACT</name>
<dbReference type="GO" id="GO:0008902">
    <property type="term" value="F:hydroxymethylpyrimidine kinase activity"/>
    <property type="evidence" value="ECO:0007669"/>
    <property type="project" value="UniProtKB-EC"/>
</dbReference>
<evidence type="ECO:0000313" key="2">
    <source>
        <dbReference type="EMBL" id="UYQ92767.1"/>
    </source>
</evidence>
<keyword evidence="3" id="KW-1185">Reference proteome</keyword>
<dbReference type="PANTHER" id="PTHR20858:SF17">
    <property type="entry name" value="HYDROXYMETHYLPYRIMIDINE_PHOSPHOMETHYLPYRIMIDINE KINASE THI20-RELATED"/>
    <property type="match status" value="1"/>
</dbReference>
<proteinExistence type="predicted"/>
<evidence type="ECO:0000259" key="1">
    <source>
        <dbReference type="Pfam" id="PF08543"/>
    </source>
</evidence>
<dbReference type="Pfam" id="PF08543">
    <property type="entry name" value="Phos_pyr_kin"/>
    <property type="match status" value="1"/>
</dbReference>
<dbReference type="EC" id="2.7.4.7" evidence="2"/>
<gene>
    <name evidence="2" type="ORF">MKQ68_22055</name>
</gene>
<dbReference type="Gene3D" id="3.40.1190.20">
    <property type="match status" value="1"/>
</dbReference>
<accession>A0ABY6J287</accession>
<dbReference type="InterPro" id="IPR013749">
    <property type="entry name" value="PM/HMP-P_kinase-1"/>
</dbReference>
<feature type="domain" description="Pyridoxamine kinase/Phosphomethylpyrimidine kinase" evidence="1">
    <location>
        <begin position="12"/>
        <end position="170"/>
    </location>
</feature>
<protein>
    <submittedName>
        <fullName evidence="2">Bifunctional hydroxymethylpyrimidine kinase/phosphomethylpyrimidine kinase</fullName>
        <ecNumber evidence="2">2.7.1.49</ecNumber>
        <ecNumber evidence="2">2.7.4.7</ecNumber>
    </submittedName>
</protein>
<dbReference type="RefSeq" id="WP_264280972.1">
    <property type="nucleotide sequence ID" value="NZ_CP107006.1"/>
</dbReference>
<dbReference type="SUPFAM" id="SSF53613">
    <property type="entry name" value="Ribokinase-like"/>
    <property type="match status" value="1"/>
</dbReference>
<dbReference type="EC" id="2.7.1.49" evidence="2"/>
<dbReference type="GO" id="GO:0008972">
    <property type="term" value="F:phosphomethylpyrimidine kinase activity"/>
    <property type="evidence" value="ECO:0007669"/>
    <property type="project" value="UniProtKB-EC"/>
</dbReference>
<dbReference type="Proteomes" id="UP001162741">
    <property type="component" value="Chromosome"/>
</dbReference>
<keyword evidence="2" id="KW-0418">Kinase</keyword>
<dbReference type="PANTHER" id="PTHR20858">
    <property type="entry name" value="PHOSPHOMETHYLPYRIMIDINE KINASE"/>
    <property type="match status" value="1"/>
</dbReference>
<dbReference type="InterPro" id="IPR029056">
    <property type="entry name" value="Ribokinase-like"/>
</dbReference>
<dbReference type="EMBL" id="CP107006">
    <property type="protein sequence ID" value="UYQ92767.1"/>
    <property type="molecule type" value="Genomic_DNA"/>
</dbReference>
<keyword evidence="2" id="KW-0808">Transferase</keyword>
<organism evidence="2 3">
    <name type="scientific">Chitinophaga horti</name>
    <dbReference type="NCBI Taxonomy" id="2920382"/>
    <lineage>
        <taxon>Bacteria</taxon>
        <taxon>Pseudomonadati</taxon>
        <taxon>Bacteroidota</taxon>
        <taxon>Chitinophagia</taxon>
        <taxon>Chitinophagales</taxon>
        <taxon>Chitinophagaceae</taxon>
        <taxon>Chitinophaga</taxon>
    </lineage>
</organism>